<dbReference type="PANTHER" id="PTHR36437">
    <property type="entry name" value="GLYOXALASE/BLEOMYCIN RESISTANCE PROTEIN/DIOXYGENASE"/>
    <property type="match status" value="1"/>
</dbReference>
<protein>
    <submittedName>
        <fullName evidence="2">Glyoxalase</fullName>
    </submittedName>
</protein>
<reference evidence="3" key="1">
    <citation type="submission" date="2021-07" db="EMBL/GenBank/DDBJ databases">
        <title>Complete genome sequencing of a Clostridium isolate.</title>
        <authorList>
            <person name="Ueki A."/>
            <person name="Tonouchi A."/>
        </authorList>
    </citation>
    <scope>NUCLEOTIDE SEQUENCE [LARGE SCALE GENOMIC DNA]</scope>
    <source>
        <strain evidence="3">C5S11</strain>
    </source>
</reference>
<dbReference type="EMBL" id="AP024849">
    <property type="protein sequence ID" value="BCZ46783.1"/>
    <property type="molecule type" value="Genomic_DNA"/>
</dbReference>
<dbReference type="RefSeq" id="WP_224033188.1">
    <property type="nucleotide sequence ID" value="NZ_AP024849.1"/>
</dbReference>
<dbReference type="SUPFAM" id="SSF54593">
    <property type="entry name" value="Glyoxalase/Bleomycin resistance protein/Dihydroxybiphenyl dioxygenase"/>
    <property type="match status" value="1"/>
</dbReference>
<dbReference type="Gene3D" id="3.10.180.10">
    <property type="entry name" value="2,3-Dihydroxybiphenyl 1,2-Dioxygenase, domain 1"/>
    <property type="match status" value="1"/>
</dbReference>
<sequence length="126" mass="14705">MINNIGKITLYFENQEDAKNFWVKKLNFVVKLEQEMGPGMKWIEVAPSKESLTTFILYDKNMMKVQNPAVNVEHPSILLSTNDIDKAYIDMKNNSVEVGELMNMPYGKMFSFKDLENNDYLLREDK</sequence>
<organism evidence="2 3">
    <name type="scientific">Clostridium gelidum</name>
    <dbReference type="NCBI Taxonomy" id="704125"/>
    <lineage>
        <taxon>Bacteria</taxon>
        <taxon>Bacillati</taxon>
        <taxon>Bacillota</taxon>
        <taxon>Clostridia</taxon>
        <taxon>Eubacteriales</taxon>
        <taxon>Clostridiaceae</taxon>
        <taxon>Clostridium</taxon>
    </lineage>
</organism>
<dbReference type="InterPro" id="IPR004360">
    <property type="entry name" value="Glyas_Fos-R_dOase_dom"/>
</dbReference>
<dbReference type="Pfam" id="PF00903">
    <property type="entry name" value="Glyoxalase"/>
    <property type="match status" value="1"/>
</dbReference>
<evidence type="ECO:0000259" key="1">
    <source>
        <dbReference type="Pfam" id="PF00903"/>
    </source>
</evidence>
<dbReference type="Proteomes" id="UP000824633">
    <property type="component" value="Chromosome"/>
</dbReference>
<keyword evidence="3" id="KW-1185">Reference proteome</keyword>
<dbReference type="PANTHER" id="PTHR36437:SF2">
    <property type="entry name" value="GLYOXALASE_BLEOMYCIN RESISTANCE PROTEIN_DIOXYGENASE"/>
    <property type="match status" value="1"/>
</dbReference>
<feature type="domain" description="Glyoxalase/fosfomycin resistance/dioxygenase" evidence="1">
    <location>
        <begin position="5"/>
        <end position="116"/>
    </location>
</feature>
<accession>A0ABN6IZ47</accession>
<proteinExistence type="predicted"/>
<evidence type="ECO:0000313" key="2">
    <source>
        <dbReference type="EMBL" id="BCZ46783.1"/>
    </source>
</evidence>
<name>A0ABN6IZ47_9CLOT</name>
<gene>
    <name evidence="2" type="ORF">psyc5s11_28500</name>
</gene>
<evidence type="ECO:0000313" key="3">
    <source>
        <dbReference type="Proteomes" id="UP000824633"/>
    </source>
</evidence>
<dbReference type="InterPro" id="IPR029068">
    <property type="entry name" value="Glyas_Bleomycin-R_OHBP_Dase"/>
</dbReference>